<evidence type="ECO:0000313" key="2">
    <source>
        <dbReference type="Proteomes" id="UP001211065"/>
    </source>
</evidence>
<evidence type="ECO:0000313" key="1">
    <source>
        <dbReference type="EMBL" id="KAJ3216760.1"/>
    </source>
</evidence>
<protein>
    <recommendedName>
        <fullName evidence="3">C2H2-type domain-containing protein</fullName>
    </recommendedName>
</protein>
<keyword evidence="2" id="KW-1185">Reference proteome</keyword>
<reference evidence="1" key="1">
    <citation type="submission" date="2020-05" db="EMBL/GenBank/DDBJ databases">
        <title>Phylogenomic resolution of chytrid fungi.</title>
        <authorList>
            <person name="Stajich J.E."/>
            <person name="Amses K."/>
            <person name="Simmons R."/>
            <person name="Seto K."/>
            <person name="Myers J."/>
            <person name="Bonds A."/>
            <person name="Quandt C.A."/>
            <person name="Barry K."/>
            <person name="Liu P."/>
            <person name="Grigoriev I."/>
            <person name="Longcore J.E."/>
            <person name="James T.Y."/>
        </authorList>
    </citation>
    <scope>NUCLEOTIDE SEQUENCE</scope>
    <source>
        <strain evidence="1">JEL0476</strain>
    </source>
</reference>
<name>A0AAD5TYV2_9FUNG</name>
<proteinExistence type="predicted"/>
<comment type="caution">
    <text evidence="1">The sequence shown here is derived from an EMBL/GenBank/DDBJ whole genome shotgun (WGS) entry which is preliminary data.</text>
</comment>
<accession>A0AAD5TYV2</accession>
<dbReference type="AlphaFoldDB" id="A0AAD5TYV2"/>
<organism evidence="1 2">
    <name type="scientific">Clydaea vesicula</name>
    <dbReference type="NCBI Taxonomy" id="447962"/>
    <lineage>
        <taxon>Eukaryota</taxon>
        <taxon>Fungi</taxon>
        <taxon>Fungi incertae sedis</taxon>
        <taxon>Chytridiomycota</taxon>
        <taxon>Chytridiomycota incertae sedis</taxon>
        <taxon>Chytridiomycetes</taxon>
        <taxon>Lobulomycetales</taxon>
        <taxon>Lobulomycetaceae</taxon>
        <taxon>Clydaea</taxon>
    </lineage>
</organism>
<gene>
    <name evidence="1" type="ORF">HK099_005746</name>
</gene>
<dbReference type="EMBL" id="JADGJW010000462">
    <property type="protein sequence ID" value="KAJ3216760.1"/>
    <property type="molecule type" value="Genomic_DNA"/>
</dbReference>
<evidence type="ECO:0008006" key="3">
    <source>
        <dbReference type="Google" id="ProtNLM"/>
    </source>
</evidence>
<sequence length="460" mass="51246">MIYPKNSLKLSKVPVTTPTTQPSKCLWLNCSKTFDTELETYNHFIKCHCKKGVQKCLWSGRGKICNLTLRHKGDIKSHAVVHFNDIKPIQCAFCGDRMKNRQSLHRHKLVCKKTLTPTVEITVTEPSKNDSTDDTICITIEDNEVKKTNLGEGSNYLPSPEISNPPSPLFANVTVSMYPSGTLTPSFNNITPMSSPMLNTQSLSLNNQCLSPMLNTQCLSSPMINTQCLSTPMLNSQCLSSPMLSTQCLSSPMLNTQCLTSPVVNTQWFSSPMLNTQCLNTQLNNLSFTNPHCMCSPLVDTQGLLATSTSLFNETPKSPYDNQFLSPVNSNNPYTQNSIFHDDNDFLLALLNTDISNIEDTTPPSTTPTVNNELNIFDDLDKVVQQEYNVLDELNKLVHKSPNLNESKLDIFTAPTSPSQNSEAMFAPLSENPLSENVGTKNTEYQDVLPFIDQFMMMEN</sequence>
<dbReference type="Proteomes" id="UP001211065">
    <property type="component" value="Unassembled WGS sequence"/>
</dbReference>
<dbReference type="Gene3D" id="3.30.160.60">
    <property type="entry name" value="Classic Zinc Finger"/>
    <property type="match status" value="1"/>
</dbReference>